<evidence type="ECO:0000313" key="1">
    <source>
        <dbReference type="EMBL" id="MBB5696383.1"/>
    </source>
</evidence>
<evidence type="ECO:0000313" key="2">
    <source>
        <dbReference type="Proteomes" id="UP000580654"/>
    </source>
</evidence>
<dbReference type="Proteomes" id="UP000580654">
    <property type="component" value="Unassembled WGS sequence"/>
</dbReference>
<accession>A0A840YMR3</accession>
<comment type="caution">
    <text evidence="1">The sequence shown here is derived from an EMBL/GenBank/DDBJ whole genome shotgun (WGS) entry which is preliminary data.</text>
</comment>
<dbReference type="RefSeq" id="WP_184521626.1">
    <property type="nucleotide sequence ID" value="NZ_JACIJD010000040.1"/>
</dbReference>
<name>A0A840YMR3_9PROT</name>
<organism evidence="1 2">
    <name type="scientific">Muricoccus pecuniae</name>
    <dbReference type="NCBI Taxonomy" id="693023"/>
    <lineage>
        <taxon>Bacteria</taxon>
        <taxon>Pseudomonadati</taxon>
        <taxon>Pseudomonadota</taxon>
        <taxon>Alphaproteobacteria</taxon>
        <taxon>Acetobacterales</taxon>
        <taxon>Roseomonadaceae</taxon>
        <taxon>Muricoccus</taxon>
    </lineage>
</organism>
<keyword evidence="1" id="KW-0378">Hydrolase</keyword>
<gene>
    <name evidence="1" type="ORF">FHS87_004454</name>
</gene>
<protein>
    <submittedName>
        <fullName evidence="1">Fumarylacetoacetate (FAA) hydrolase family protein</fullName>
    </submittedName>
</protein>
<dbReference type="EMBL" id="JACIJD010000040">
    <property type="protein sequence ID" value="MBB5696383.1"/>
    <property type="molecule type" value="Genomic_DNA"/>
</dbReference>
<proteinExistence type="predicted"/>
<keyword evidence="2" id="KW-1185">Reference proteome</keyword>
<sequence>MLFLGTMFAPVQDRRGPGQGFTHEIGDVVTISTPRLGSLVNTMRRCADCEPWRYGLRALLRGLGAEGPA</sequence>
<dbReference type="AlphaFoldDB" id="A0A840YMR3"/>
<reference evidence="1 2" key="1">
    <citation type="submission" date="2020-08" db="EMBL/GenBank/DDBJ databases">
        <title>Genomic Encyclopedia of Type Strains, Phase IV (KMG-IV): sequencing the most valuable type-strain genomes for metagenomic binning, comparative biology and taxonomic classification.</title>
        <authorList>
            <person name="Goeker M."/>
        </authorList>
    </citation>
    <scope>NUCLEOTIDE SEQUENCE [LARGE SCALE GENOMIC DNA]</scope>
    <source>
        <strain evidence="1 2">DSM 25622</strain>
    </source>
</reference>
<dbReference type="GO" id="GO:0016787">
    <property type="term" value="F:hydrolase activity"/>
    <property type="evidence" value="ECO:0007669"/>
    <property type="project" value="UniProtKB-KW"/>
</dbReference>